<name>A0AAD5AQQ3_SILAS</name>
<dbReference type="PANTHER" id="PTHR14514:SF4">
    <property type="entry name" value="NESPRIN-2"/>
    <property type="match status" value="1"/>
</dbReference>
<dbReference type="Gene3D" id="1.20.58.60">
    <property type="match status" value="1"/>
</dbReference>
<dbReference type="PANTHER" id="PTHR14514">
    <property type="entry name" value="PKA ANCHORING PROTEIN"/>
    <property type="match status" value="1"/>
</dbReference>
<evidence type="ECO:0000256" key="4">
    <source>
        <dbReference type="ARBA" id="ARBA00023136"/>
    </source>
</evidence>
<keyword evidence="2" id="KW-0597">Phosphoprotein</keyword>
<comment type="subcellular location">
    <subcellularLocation>
        <location evidence="1">Endomembrane system</location>
    </subcellularLocation>
</comment>
<organism evidence="5 6">
    <name type="scientific">Silurus asotus</name>
    <name type="common">Amur catfish</name>
    <name type="synonym">Parasilurus asotus</name>
    <dbReference type="NCBI Taxonomy" id="30991"/>
    <lineage>
        <taxon>Eukaryota</taxon>
        <taxon>Metazoa</taxon>
        <taxon>Chordata</taxon>
        <taxon>Craniata</taxon>
        <taxon>Vertebrata</taxon>
        <taxon>Euteleostomi</taxon>
        <taxon>Actinopterygii</taxon>
        <taxon>Neopterygii</taxon>
        <taxon>Teleostei</taxon>
        <taxon>Ostariophysi</taxon>
        <taxon>Siluriformes</taxon>
        <taxon>Siluridae</taxon>
        <taxon>Silurus</taxon>
    </lineage>
</organism>
<dbReference type="EMBL" id="MU551660">
    <property type="protein sequence ID" value="KAI5619792.1"/>
    <property type="molecule type" value="Genomic_DNA"/>
</dbReference>
<evidence type="ECO:0000313" key="6">
    <source>
        <dbReference type="Proteomes" id="UP001205998"/>
    </source>
</evidence>
<evidence type="ECO:0000313" key="5">
    <source>
        <dbReference type="EMBL" id="KAI5619792.1"/>
    </source>
</evidence>
<feature type="non-terminal residue" evidence="5">
    <location>
        <position position="1"/>
    </location>
</feature>
<sequence>LERSGSLQRMSEHVDKVTVGLVGVEALLQEKSGTVKEAESILKRVWDELDRWHSRITELEVEVQELAEEQPERAHILMDELTKPLQLYQTVAKQAEQRTAFINRIPSCLQDYEEVLHSSTCWLAETQSWLKTPQTYTTAKCLHSHVNSLQVVLDESERMQKSLETFGASLQEISVVFDTSTEERNLLQIRNDISHMQLVVLEPLSQLQHAAAEIDAIEAEVKTMEKSVTKIKSILSTVETEEVPPEEHLQNRQVILENLQAMQRTLAEIERCKDGLGLPTGAEHSLLVFQRAEQLYPHIHELQQLTEEQSS</sequence>
<proteinExistence type="predicted"/>
<gene>
    <name evidence="5" type="ORF">C0J50_20558</name>
</gene>
<comment type="caution">
    <text evidence="5">The sequence shown here is derived from an EMBL/GenBank/DDBJ whole genome shotgun (WGS) entry which is preliminary data.</text>
</comment>
<dbReference type="Proteomes" id="UP001205998">
    <property type="component" value="Unassembled WGS sequence"/>
</dbReference>
<accession>A0AAD5AQQ3</accession>
<dbReference type="AlphaFoldDB" id="A0AAD5AQQ3"/>
<keyword evidence="6" id="KW-1185">Reference proteome</keyword>
<keyword evidence="4" id="KW-0472">Membrane</keyword>
<reference evidence="5" key="1">
    <citation type="submission" date="2018-07" db="EMBL/GenBank/DDBJ databases">
        <title>Comparative genomics of catfishes provides insights into carnivory and benthic adaptation.</title>
        <authorList>
            <person name="Zhang Y."/>
            <person name="Wang D."/>
            <person name="Peng Z."/>
            <person name="Zheng S."/>
            <person name="Shao F."/>
            <person name="Tao W."/>
        </authorList>
    </citation>
    <scope>NUCLEOTIDE SEQUENCE</scope>
    <source>
        <strain evidence="5">Chongqing</strain>
    </source>
</reference>
<feature type="non-terminal residue" evidence="5">
    <location>
        <position position="311"/>
    </location>
</feature>
<keyword evidence="3" id="KW-0677">Repeat</keyword>
<evidence type="ECO:0000256" key="2">
    <source>
        <dbReference type="ARBA" id="ARBA00022553"/>
    </source>
</evidence>
<evidence type="ECO:0000256" key="1">
    <source>
        <dbReference type="ARBA" id="ARBA00004308"/>
    </source>
</evidence>
<evidence type="ECO:0000256" key="3">
    <source>
        <dbReference type="ARBA" id="ARBA00022737"/>
    </source>
</evidence>
<protein>
    <submittedName>
        <fullName evidence="5">Nesprin-2-like isoform X2</fullName>
    </submittedName>
</protein>
<dbReference type="SUPFAM" id="SSF46966">
    <property type="entry name" value="Spectrin repeat"/>
    <property type="match status" value="1"/>
</dbReference>